<reference evidence="1" key="1">
    <citation type="submission" date="2022-12" db="EMBL/GenBank/DDBJ databases">
        <authorList>
            <person name="Alioto T."/>
            <person name="Alioto T."/>
            <person name="Gomez Garrido J."/>
        </authorList>
    </citation>
    <scope>NUCLEOTIDE SEQUENCE</scope>
</reference>
<protein>
    <submittedName>
        <fullName evidence="1">Uncharacterized protein</fullName>
    </submittedName>
</protein>
<evidence type="ECO:0000313" key="2">
    <source>
        <dbReference type="Proteomes" id="UP001178461"/>
    </source>
</evidence>
<accession>A0AA35LN86</accession>
<sequence length="103" mass="12089">MEQLMAITQEEDEQLRRKEVASAMPQMLAETYKNKLLQVAYESRQQDLVNQTCSSLAKMDQKFQQILAWQELDQKKAISQILQEVFCWIWVQKGHLCIQDGRG</sequence>
<dbReference type="EMBL" id="OX395145">
    <property type="protein sequence ID" value="CAI5799410.1"/>
    <property type="molecule type" value="Genomic_DNA"/>
</dbReference>
<keyword evidence="2" id="KW-1185">Reference proteome</keyword>
<gene>
    <name evidence="1" type="ORF">PODLI_1B033287</name>
</gene>
<dbReference type="AlphaFoldDB" id="A0AA35LN86"/>
<dbReference type="Proteomes" id="UP001178461">
    <property type="component" value="Chromosome W"/>
</dbReference>
<organism evidence="1 2">
    <name type="scientific">Podarcis lilfordi</name>
    <name type="common">Lilford's wall lizard</name>
    <dbReference type="NCBI Taxonomy" id="74358"/>
    <lineage>
        <taxon>Eukaryota</taxon>
        <taxon>Metazoa</taxon>
        <taxon>Chordata</taxon>
        <taxon>Craniata</taxon>
        <taxon>Vertebrata</taxon>
        <taxon>Euteleostomi</taxon>
        <taxon>Lepidosauria</taxon>
        <taxon>Squamata</taxon>
        <taxon>Bifurcata</taxon>
        <taxon>Unidentata</taxon>
        <taxon>Episquamata</taxon>
        <taxon>Laterata</taxon>
        <taxon>Lacertibaenia</taxon>
        <taxon>Lacertidae</taxon>
        <taxon>Podarcis</taxon>
    </lineage>
</organism>
<name>A0AA35LN86_9SAUR</name>
<evidence type="ECO:0000313" key="1">
    <source>
        <dbReference type="EMBL" id="CAI5799410.1"/>
    </source>
</evidence>
<proteinExistence type="predicted"/>